<dbReference type="InterPro" id="IPR012677">
    <property type="entry name" value="Nucleotide-bd_a/b_plait_sf"/>
</dbReference>
<evidence type="ECO:0000256" key="2">
    <source>
        <dbReference type="ARBA" id="ARBA00022927"/>
    </source>
</evidence>
<keyword evidence="9" id="KW-1185">Reference proteome</keyword>
<name>A0A8H7RE82_9FUNG</name>
<dbReference type="Proteomes" id="UP000603453">
    <property type="component" value="Unassembled WGS sequence"/>
</dbReference>
<dbReference type="PROSITE" id="PS51472">
    <property type="entry name" value="RRM_NUP35"/>
    <property type="match status" value="1"/>
</dbReference>
<dbReference type="GO" id="GO:0003676">
    <property type="term" value="F:nucleic acid binding"/>
    <property type="evidence" value="ECO:0007669"/>
    <property type="project" value="InterPro"/>
</dbReference>
<dbReference type="Pfam" id="PF05172">
    <property type="entry name" value="RRM_Nup35"/>
    <property type="match status" value="1"/>
</dbReference>
<evidence type="ECO:0000256" key="5">
    <source>
        <dbReference type="PROSITE-ProRule" id="PRU00804"/>
    </source>
</evidence>
<sequence length="514" mass="54183">MFGSTTTTNTGFGGFGTPAAATTTTTTPSLFGSAPSTSTPSLFGNSSTSTSSLFGGAASTTSAPTSTAATSSLFGGAPTNTLSSFGTTPAATSSAPSLFGSTPTPSLFGTSTNTNTAATATTAAKPSFFGTSGNSTFGNTTTSGGNSLFGGNAGAGAAASTYAQASHSVFNAPTAQQQQEEGKGYLDLDTCFPDTKVPHFVVTPQGLTRTVVPANFFIGSSKSTRDKQVTNVESKNIDEFSLTSVGFSESNKTLPFYLTSSADNTNTNNNNNNNNNTNNNNTSTANNQSPIPIYSAKKRVLEGSHLDTGRNVMAKNEQGIFSHGKSEVVNNGFNQHLNSVGGGEPPFESLNETGIQTVGGQGVGGRGGLFTQTSNEMNNPFGLFNTSRSVDPTKTRVRVFGYDGKDVEKIIKYFTNLGELAEPCQSQGNWITFNYVSPQVAQKAIECNGMNIDQNHLVGVTWDERAKQVENLHYQPQQNDLYKRQSSFMNIFSVDHQQGEQKLVDKIREKLLGW</sequence>
<feature type="domain" description="RRM Nup35-type" evidence="7">
    <location>
        <begin position="391"/>
        <end position="470"/>
    </location>
</feature>
<keyword evidence="3" id="KW-0811">Translocation</keyword>
<dbReference type="OrthoDB" id="3365060at2759"/>
<dbReference type="SUPFAM" id="SSF54928">
    <property type="entry name" value="RNA-binding domain, RBD"/>
    <property type="match status" value="1"/>
</dbReference>
<accession>A0A8H7RE82</accession>
<dbReference type="InterPro" id="IPR035979">
    <property type="entry name" value="RBD_domain_sf"/>
</dbReference>
<dbReference type="AlphaFoldDB" id="A0A8H7RE82"/>
<evidence type="ECO:0000256" key="6">
    <source>
        <dbReference type="SAM" id="MobiDB-lite"/>
    </source>
</evidence>
<keyword evidence="2" id="KW-0653">Protein transport</keyword>
<dbReference type="InterPro" id="IPR007846">
    <property type="entry name" value="RRM_NUP35_dom"/>
</dbReference>
<evidence type="ECO:0000256" key="1">
    <source>
        <dbReference type="ARBA" id="ARBA00004567"/>
    </source>
</evidence>
<protein>
    <recommendedName>
        <fullName evidence="7">RRM Nup35-type domain-containing protein</fullName>
    </recommendedName>
</protein>
<organism evidence="8 9">
    <name type="scientific">Mucor saturninus</name>
    <dbReference type="NCBI Taxonomy" id="64648"/>
    <lineage>
        <taxon>Eukaryota</taxon>
        <taxon>Fungi</taxon>
        <taxon>Fungi incertae sedis</taxon>
        <taxon>Mucoromycota</taxon>
        <taxon>Mucoromycotina</taxon>
        <taxon>Mucoromycetes</taxon>
        <taxon>Mucorales</taxon>
        <taxon>Mucorineae</taxon>
        <taxon>Mucoraceae</taxon>
        <taxon>Mucor</taxon>
    </lineage>
</organism>
<proteinExistence type="predicted"/>
<keyword evidence="5" id="KW-0539">Nucleus</keyword>
<feature type="region of interest" description="Disordered" evidence="6">
    <location>
        <begin position="26"/>
        <end position="45"/>
    </location>
</feature>
<keyword evidence="5" id="KW-0813">Transport</keyword>
<dbReference type="GO" id="GO:0015031">
    <property type="term" value="P:protein transport"/>
    <property type="evidence" value="ECO:0007669"/>
    <property type="project" value="UniProtKB-KW"/>
</dbReference>
<keyword evidence="4 5" id="KW-0906">Nuclear pore complex</keyword>
<evidence type="ECO:0000313" key="8">
    <source>
        <dbReference type="EMBL" id="KAG2208885.1"/>
    </source>
</evidence>
<keyword evidence="5" id="KW-0509">mRNA transport</keyword>
<evidence type="ECO:0000256" key="4">
    <source>
        <dbReference type="ARBA" id="ARBA00023132"/>
    </source>
</evidence>
<dbReference type="Gene3D" id="3.30.70.330">
    <property type="match status" value="1"/>
</dbReference>
<comment type="caution">
    <text evidence="8">The sequence shown here is derived from an EMBL/GenBank/DDBJ whole genome shotgun (WGS) entry which is preliminary data.</text>
</comment>
<feature type="region of interest" description="Disordered" evidence="6">
    <location>
        <begin position="259"/>
        <end position="290"/>
    </location>
</feature>
<comment type="subcellular location">
    <subcellularLocation>
        <location evidence="1">Nucleus</location>
        <location evidence="1">Nuclear pore complex</location>
    </subcellularLocation>
</comment>
<evidence type="ECO:0000313" key="9">
    <source>
        <dbReference type="Proteomes" id="UP000603453"/>
    </source>
</evidence>
<reference evidence="8" key="1">
    <citation type="submission" date="2020-12" db="EMBL/GenBank/DDBJ databases">
        <title>Metabolic potential, ecology and presence of endohyphal bacteria is reflected in genomic diversity of Mucoromycotina.</title>
        <authorList>
            <person name="Muszewska A."/>
            <person name="Okrasinska A."/>
            <person name="Steczkiewicz K."/>
            <person name="Drgas O."/>
            <person name="Orlowska M."/>
            <person name="Perlinska-Lenart U."/>
            <person name="Aleksandrzak-Piekarczyk T."/>
            <person name="Szatraj K."/>
            <person name="Zielenkiewicz U."/>
            <person name="Pilsyk S."/>
            <person name="Malc E."/>
            <person name="Mieczkowski P."/>
            <person name="Kruszewska J.S."/>
            <person name="Biernat P."/>
            <person name="Pawlowska J."/>
        </authorList>
    </citation>
    <scope>NUCLEOTIDE SEQUENCE</scope>
    <source>
        <strain evidence="8">WA0000017839</strain>
    </source>
</reference>
<dbReference type="GO" id="GO:0005643">
    <property type="term" value="C:nuclear pore"/>
    <property type="evidence" value="ECO:0007669"/>
    <property type="project" value="UniProtKB-SubCell"/>
</dbReference>
<evidence type="ECO:0000259" key="7">
    <source>
        <dbReference type="PROSITE" id="PS51472"/>
    </source>
</evidence>
<dbReference type="EMBL" id="JAEPRD010000017">
    <property type="protein sequence ID" value="KAG2208885.1"/>
    <property type="molecule type" value="Genomic_DNA"/>
</dbReference>
<dbReference type="GO" id="GO:0051028">
    <property type="term" value="P:mRNA transport"/>
    <property type="evidence" value="ECO:0007669"/>
    <property type="project" value="UniProtKB-UniRule"/>
</dbReference>
<feature type="compositionally biased region" description="Low complexity" evidence="6">
    <location>
        <begin position="264"/>
        <end position="287"/>
    </location>
</feature>
<gene>
    <name evidence="8" type="ORF">INT47_011025</name>
</gene>
<evidence type="ECO:0000256" key="3">
    <source>
        <dbReference type="ARBA" id="ARBA00023010"/>
    </source>
</evidence>